<dbReference type="InterPro" id="IPR001482">
    <property type="entry name" value="T2SS/T4SS_dom"/>
</dbReference>
<dbReference type="Gene3D" id="3.40.50.300">
    <property type="entry name" value="P-loop containing nucleotide triphosphate hydrolases"/>
    <property type="match status" value="1"/>
</dbReference>
<evidence type="ECO:0000259" key="4">
    <source>
        <dbReference type="PROSITE" id="PS00662"/>
    </source>
</evidence>
<dbReference type="SMART" id="SM00382">
    <property type="entry name" value="AAA"/>
    <property type="match status" value="1"/>
</dbReference>
<comment type="caution">
    <text evidence="5">The sequence shown here is derived from an EMBL/GenBank/DDBJ whole genome shotgun (WGS) entry which is preliminary data.</text>
</comment>
<dbReference type="InterPro" id="IPR027417">
    <property type="entry name" value="P-loop_NTPase"/>
</dbReference>
<dbReference type="RefSeq" id="WP_206903917.1">
    <property type="nucleotide sequence ID" value="NZ_JAFLVT010000014.1"/>
</dbReference>
<name>A0ABS3H8S3_9ENTE</name>
<evidence type="ECO:0000256" key="2">
    <source>
        <dbReference type="ARBA" id="ARBA00022741"/>
    </source>
</evidence>
<dbReference type="CDD" id="cd01129">
    <property type="entry name" value="PulE-GspE-like"/>
    <property type="match status" value="1"/>
</dbReference>
<dbReference type="PANTHER" id="PTHR30258">
    <property type="entry name" value="TYPE II SECRETION SYSTEM PROTEIN GSPE-RELATED"/>
    <property type="match status" value="1"/>
</dbReference>
<comment type="similarity">
    <text evidence="1">Belongs to the GSP E family.</text>
</comment>
<feature type="domain" description="Bacterial type II secretion system protein E" evidence="4">
    <location>
        <begin position="196"/>
        <end position="210"/>
    </location>
</feature>
<dbReference type="NCBIfam" id="NF041000">
    <property type="entry name" value="ATPase_ComGA"/>
    <property type="match status" value="1"/>
</dbReference>
<dbReference type="PROSITE" id="PS00662">
    <property type="entry name" value="T2SP_E"/>
    <property type="match status" value="1"/>
</dbReference>
<dbReference type="PANTHER" id="PTHR30258:SF2">
    <property type="entry name" value="COMG OPERON PROTEIN 1"/>
    <property type="match status" value="1"/>
</dbReference>
<dbReference type="Gene3D" id="3.30.450.90">
    <property type="match status" value="1"/>
</dbReference>
<reference evidence="5 6" key="1">
    <citation type="submission" date="2021-03" db="EMBL/GenBank/DDBJ databases">
        <title>Enterococcal diversity collection.</title>
        <authorList>
            <person name="Gilmore M.S."/>
            <person name="Schwartzman J."/>
            <person name="Van Tyne D."/>
            <person name="Martin M."/>
            <person name="Earl A.M."/>
            <person name="Manson A.L."/>
            <person name="Straub T."/>
            <person name="Salamzade R."/>
            <person name="Saavedra J."/>
            <person name="Lebreton F."/>
            <person name="Prichula J."/>
            <person name="Schaufler K."/>
            <person name="Gaca A."/>
            <person name="Sgardioli B."/>
            <person name="Wagenaar J."/>
            <person name="Strong T."/>
        </authorList>
    </citation>
    <scope>NUCLEOTIDE SEQUENCE [LARGE SCALE GENOMIC DNA]</scope>
    <source>
        <strain evidence="5 6">MJM12</strain>
    </source>
</reference>
<dbReference type="Pfam" id="PF00437">
    <property type="entry name" value="T2SSE"/>
    <property type="match status" value="1"/>
</dbReference>
<organism evidence="5 6">
    <name type="scientific">Candidatus Enterococcus myersii</name>
    <dbReference type="NCBI Taxonomy" id="2815322"/>
    <lineage>
        <taxon>Bacteria</taxon>
        <taxon>Bacillati</taxon>
        <taxon>Bacillota</taxon>
        <taxon>Bacilli</taxon>
        <taxon>Lactobacillales</taxon>
        <taxon>Enterococcaceae</taxon>
        <taxon>Enterococcus</taxon>
    </lineage>
</organism>
<evidence type="ECO:0000313" key="6">
    <source>
        <dbReference type="Proteomes" id="UP000664256"/>
    </source>
</evidence>
<sequence>MDVTELSETLITYGMTHKMEDLYITPENQLWQIQFRQGSRRIHFDSIPKDSAEKLIARFKYLGQMDVGEKRKVQLGAITYETAMGEQRLRLSVVGNYQGDESLVLRFLQPIAKVAHFYLPEQLAIVGAMIQKRRLYLFSGPTGSGKTTLMYRLAKSDGGQVITIEDPVEIEESTFLQLQTNEAIGQTYDKLIQLALRHRPDCLIIGEIRDALTAKAAIRAALTGHKVFATVHAANLMETKSRLRDLLPIENELDYCLGGIVYQRLLPDKRGKIASLLAYQFEHELPFSNWQQNLARLVEEGRIDEKIYQQEN</sequence>
<dbReference type="Proteomes" id="UP000664256">
    <property type="component" value="Unassembled WGS sequence"/>
</dbReference>
<dbReference type="InterPro" id="IPR003593">
    <property type="entry name" value="AAA+_ATPase"/>
</dbReference>
<keyword evidence="3" id="KW-0067">ATP-binding</keyword>
<evidence type="ECO:0000256" key="3">
    <source>
        <dbReference type="ARBA" id="ARBA00022840"/>
    </source>
</evidence>
<keyword evidence="6" id="KW-1185">Reference proteome</keyword>
<dbReference type="SUPFAM" id="SSF52540">
    <property type="entry name" value="P-loop containing nucleoside triphosphate hydrolases"/>
    <property type="match status" value="1"/>
</dbReference>
<protein>
    <submittedName>
        <fullName evidence="5">Flp pilus assembly complex ATPase component TadA</fullName>
    </submittedName>
</protein>
<keyword evidence="2" id="KW-0547">Nucleotide-binding</keyword>
<dbReference type="InterPro" id="IPR047667">
    <property type="entry name" value="ATPase_ComGA"/>
</dbReference>
<evidence type="ECO:0000313" key="5">
    <source>
        <dbReference type="EMBL" id="MBO0449847.1"/>
    </source>
</evidence>
<dbReference type="EMBL" id="JAFLVT010000014">
    <property type="protein sequence ID" value="MBO0449847.1"/>
    <property type="molecule type" value="Genomic_DNA"/>
</dbReference>
<evidence type="ECO:0000256" key="1">
    <source>
        <dbReference type="ARBA" id="ARBA00006611"/>
    </source>
</evidence>
<proteinExistence type="inferred from homology"/>
<accession>A0ABS3H8S3</accession>
<gene>
    <name evidence="5" type="primary">tadA</name>
    <name evidence="5" type="ORF">JZO76_09880</name>
</gene>